<dbReference type="InterPro" id="IPR043128">
    <property type="entry name" value="Rev_trsase/Diguanyl_cyclase"/>
</dbReference>
<evidence type="ECO:0000313" key="1">
    <source>
        <dbReference type="EMBL" id="RDX81006.1"/>
    </source>
</evidence>
<gene>
    <name evidence="1" type="ORF">CR513_38371</name>
</gene>
<dbReference type="InterPro" id="IPR043502">
    <property type="entry name" value="DNA/RNA_pol_sf"/>
</dbReference>
<dbReference type="PANTHER" id="PTHR37984">
    <property type="entry name" value="PROTEIN CBG26694"/>
    <property type="match status" value="1"/>
</dbReference>
<reference evidence="1" key="1">
    <citation type="submission" date="2018-05" db="EMBL/GenBank/DDBJ databases">
        <title>Draft genome of Mucuna pruriens seed.</title>
        <authorList>
            <person name="Nnadi N.E."/>
            <person name="Vos R."/>
            <person name="Hasami M.H."/>
            <person name="Devisetty U.K."/>
            <person name="Aguiy J.C."/>
        </authorList>
    </citation>
    <scope>NUCLEOTIDE SEQUENCE [LARGE SCALE GENOMIC DNA]</scope>
    <source>
        <strain evidence="1">JCA_2017</strain>
    </source>
</reference>
<name>A0A371FRR6_MUCPR</name>
<dbReference type="InterPro" id="IPR050951">
    <property type="entry name" value="Retrovirus_Pol_polyprotein"/>
</dbReference>
<dbReference type="PANTHER" id="PTHR37984:SF5">
    <property type="entry name" value="PROTEIN NYNRIN-LIKE"/>
    <property type="match status" value="1"/>
</dbReference>
<dbReference type="Gene3D" id="3.30.70.270">
    <property type="match status" value="1"/>
</dbReference>
<feature type="non-terminal residue" evidence="1">
    <location>
        <position position="1"/>
    </location>
</feature>
<proteinExistence type="predicted"/>
<dbReference type="EMBL" id="QJKJ01008037">
    <property type="protein sequence ID" value="RDX81006.1"/>
    <property type="molecule type" value="Genomic_DNA"/>
</dbReference>
<protein>
    <submittedName>
        <fullName evidence="1">Mitochondrial protein</fullName>
    </submittedName>
</protein>
<keyword evidence="2" id="KW-1185">Reference proteome</keyword>
<dbReference type="OrthoDB" id="2020560at2759"/>
<organism evidence="1 2">
    <name type="scientific">Mucuna pruriens</name>
    <name type="common">Velvet bean</name>
    <name type="synonym">Dolichos pruriens</name>
    <dbReference type="NCBI Taxonomy" id="157652"/>
    <lineage>
        <taxon>Eukaryota</taxon>
        <taxon>Viridiplantae</taxon>
        <taxon>Streptophyta</taxon>
        <taxon>Embryophyta</taxon>
        <taxon>Tracheophyta</taxon>
        <taxon>Spermatophyta</taxon>
        <taxon>Magnoliopsida</taxon>
        <taxon>eudicotyledons</taxon>
        <taxon>Gunneridae</taxon>
        <taxon>Pentapetalae</taxon>
        <taxon>rosids</taxon>
        <taxon>fabids</taxon>
        <taxon>Fabales</taxon>
        <taxon>Fabaceae</taxon>
        <taxon>Papilionoideae</taxon>
        <taxon>50 kb inversion clade</taxon>
        <taxon>NPAAA clade</taxon>
        <taxon>indigoferoid/millettioid clade</taxon>
        <taxon>Phaseoleae</taxon>
        <taxon>Mucuna</taxon>
    </lineage>
</organism>
<dbReference type="SUPFAM" id="SSF56672">
    <property type="entry name" value="DNA/RNA polymerases"/>
    <property type="match status" value="1"/>
</dbReference>
<comment type="caution">
    <text evidence="1">The sequence shown here is derived from an EMBL/GenBank/DDBJ whole genome shotgun (WGS) entry which is preliminary data.</text>
</comment>
<dbReference type="Proteomes" id="UP000257109">
    <property type="component" value="Unassembled WGS sequence"/>
</dbReference>
<evidence type="ECO:0000313" key="2">
    <source>
        <dbReference type="Proteomes" id="UP000257109"/>
    </source>
</evidence>
<dbReference type="AlphaFoldDB" id="A0A371FRR6"/>
<sequence>MSLRHIRIYQNVVWALQCSKHIPKMYAQHLLGSARGMHGEGIVLSYLVSSRGIEVDKAKVDVITSLPNPTLSMGSALILGHAGFYRRFIKNFSKIALPLSKLLQRDVDFVFDEACVEAF</sequence>
<accession>A0A371FRR6</accession>